<dbReference type="InterPro" id="IPR032466">
    <property type="entry name" value="Metal_Hydrolase"/>
</dbReference>
<dbReference type="InterPro" id="IPR006680">
    <property type="entry name" value="Amidohydro-rel"/>
</dbReference>
<dbReference type="InterPro" id="IPR011059">
    <property type="entry name" value="Metal-dep_hydrolase_composite"/>
</dbReference>
<sequence>MTMTMKKRGVMMGYLSRTGGVTAVTFAVAMAAVATSLLSPTVAKAQVRMTVPPQSEAVALRGATIHTVTNGVIENGTILFENGVIRAIGTDVEIPTGTRVVDVSGKHIYPGLIDAYSTVGISEIGSVDVSSDVNELGDFNPNVRAEVAVNAESRHIGTTRSAGVLVTLTTPGGGLISGMSSAMSLEGWDWEEMSIESAAALNVNWPNPRGGRGGRGGRGRGFGPGPQESPPTYAERVQQLKDFFAEARAYRDATTAGEEVRTDSRYTAMIPALNGDIPVVVSADGAAQINDAITWAQQEGVRLVIRGGGDAIHVADRLVANDIPVILTSTMAAPGRDYEGYDGAYRMPARLHEAGVRFAISGGSGALYTNRLPWEAGVAVAFGLPEEEALKAVTINAAEFMGIGDRVGSLEPGKQATLLITTGTPLDMTSDIEQSYIQGREIDMNDIQKHFFDKYMEKVRQNRRVVS</sequence>
<reference evidence="3" key="1">
    <citation type="submission" date="2018-05" db="EMBL/GenBank/DDBJ databases">
        <authorList>
            <person name="Lanie J.A."/>
            <person name="Ng W.-L."/>
            <person name="Kazmierczak K.M."/>
            <person name="Andrzejewski T.M."/>
            <person name="Davidsen T.M."/>
            <person name="Wayne K.J."/>
            <person name="Tettelin H."/>
            <person name="Glass J.I."/>
            <person name="Rusch D."/>
            <person name="Podicherti R."/>
            <person name="Tsui H.-C.T."/>
            <person name="Winkler M.E."/>
        </authorList>
    </citation>
    <scope>NUCLEOTIDE SEQUENCE</scope>
</reference>
<proteinExistence type="predicted"/>
<accession>A0A381NG01</accession>
<dbReference type="PANTHER" id="PTHR43135">
    <property type="entry name" value="ALPHA-D-RIBOSE 1-METHYLPHOSPHONATE 5-TRIPHOSPHATE DIPHOSPHATASE"/>
    <property type="match status" value="1"/>
</dbReference>
<evidence type="ECO:0000256" key="1">
    <source>
        <dbReference type="SAM" id="MobiDB-lite"/>
    </source>
</evidence>
<dbReference type="Gene3D" id="2.30.40.10">
    <property type="entry name" value="Urease, subunit C, domain 1"/>
    <property type="match status" value="1"/>
</dbReference>
<dbReference type="EMBL" id="UINC01000333">
    <property type="protein sequence ID" value="SUZ53495.1"/>
    <property type="molecule type" value="Genomic_DNA"/>
</dbReference>
<gene>
    <name evidence="3" type="ORF">METZ01_LOCUS6349</name>
</gene>
<dbReference type="GO" id="GO:0016810">
    <property type="term" value="F:hydrolase activity, acting on carbon-nitrogen (but not peptide) bonds"/>
    <property type="evidence" value="ECO:0007669"/>
    <property type="project" value="InterPro"/>
</dbReference>
<feature type="region of interest" description="Disordered" evidence="1">
    <location>
        <begin position="206"/>
        <end position="232"/>
    </location>
</feature>
<feature type="domain" description="Amidohydrolase-related" evidence="2">
    <location>
        <begin position="350"/>
        <end position="426"/>
    </location>
</feature>
<dbReference type="PANTHER" id="PTHR43135:SF3">
    <property type="entry name" value="ALPHA-D-RIBOSE 1-METHYLPHOSPHONATE 5-TRIPHOSPHATE DIPHOSPHATASE"/>
    <property type="match status" value="1"/>
</dbReference>
<evidence type="ECO:0000259" key="2">
    <source>
        <dbReference type="Pfam" id="PF01979"/>
    </source>
</evidence>
<organism evidence="3">
    <name type="scientific">marine metagenome</name>
    <dbReference type="NCBI Taxonomy" id="408172"/>
    <lineage>
        <taxon>unclassified sequences</taxon>
        <taxon>metagenomes</taxon>
        <taxon>ecological metagenomes</taxon>
    </lineage>
</organism>
<dbReference type="AlphaFoldDB" id="A0A381NG01"/>
<dbReference type="Gene3D" id="3.20.20.140">
    <property type="entry name" value="Metal-dependent hydrolases"/>
    <property type="match status" value="1"/>
</dbReference>
<dbReference type="SUPFAM" id="SSF51556">
    <property type="entry name" value="Metallo-dependent hydrolases"/>
    <property type="match status" value="1"/>
</dbReference>
<feature type="compositionally biased region" description="Gly residues" evidence="1">
    <location>
        <begin position="210"/>
        <end position="224"/>
    </location>
</feature>
<dbReference type="SUPFAM" id="SSF51338">
    <property type="entry name" value="Composite domain of metallo-dependent hydrolases"/>
    <property type="match status" value="1"/>
</dbReference>
<dbReference type="InterPro" id="IPR051781">
    <property type="entry name" value="Metallo-dep_Hydrolase"/>
</dbReference>
<evidence type="ECO:0000313" key="3">
    <source>
        <dbReference type="EMBL" id="SUZ53495.1"/>
    </source>
</evidence>
<dbReference type="Pfam" id="PF01979">
    <property type="entry name" value="Amidohydro_1"/>
    <property type="match status" value="1"/>
</dbReference>
<name>A0A381NG01_9ZZZZ</name>
<protein>
    <recommendedName>
        <fullName evidence="2">Amidohydrolase-related domain-containing protein</fullName>
    </recommendedName>
</protein>